<name>Q556S4_DICDI</name>
<evidence type="ECO:0000313" key="16">
    <source>
        <dbReference type="EMBL" id="EAL70776.1"/>
    </source>
</evidence>
<evidence type="ECO:0000256" key="7">
    <source>
        <dbReference type="ARBA" id="ARBA00022912"/>
    </source>
</evidence>
<dbReference type="InterPro" id="IPR029071">
    <property type="entry name" value="Ubiquitin-like_domsf"/>
</dbReference>
<dbReference type="Pfam" id="PF03031">
    <property type="entry name" value="NIF"/>
    <property type="match status" value="1"/>
</dbReference>
<dbReference type="GO" id="GO:0004722">
    <property type="term" value="F:protein serine/threonine phosphatase activity"/>
    <property type="evidence" value="ECO:0000318"/>
    <property type="project" value="GO_Central"/>
</dbReference>
<sequence length="399" mass="45824">MDTIVSSSTTNPPTTTESTINSIITTTDSNSNNTNDNTTTNTTTTTTTTTTTNIINDSDLKTKTTTTTTTIINEENSKITIKTKWNGKEYKVLISKSSTVFDLKRQLETMTNVLSKRQKILGLSKGKQPTDEMIIESLSIQDNHSIIMMGTPESNIIADVPKTSGDTDEVFNDFEFDYIPDSDEISHIEKNKNQLLAMIERSNDISLINDPRPNKKLLVLDLDHTILDFKDQDVENMKRPHLEEFLVQSYQHYDIGIWSQTSWKWIEIKLTELGLLTNPRFKICFVMDQTLMFKVTTYRTINGKERTKIKHNVKALEVIWKHQHLGKFFSMKNTLHVDDLSKNFAMNPKNGVHVPPFKIKDAKKYGDNVLFHLTKYLKSISNEEDITLIDHKEWIRKIL</sequence>
<reference evidence="15 17" key="2">
    <citation type="journal article" date="2005" name="Nature">
        <title>The genome of the social amoeba Dictyostelium discoideum.</title>
        <authorList>
            <consortium name="The Dictyostelium discoideum Sequencing Consortium"/>
            <person name="Eichinger L."/>
            <person name="Pachebat J.A."/>
            <person name="Glockner G."/>
            <person name="Rajandream M.A."/>
            <person name="Sucgang R."/>
            <person name="Berriman M."/>
            <person name="Song J."/>
            <person name="Olsen R."/>
            <person name="Szafranski K."/>
            <person name="Xu Q."/>
            <person name="Tunggal B."/>
            <person name="Kummerfeld S."/>
            <person name="Madera M."/>
            <person name="Konfortov B.A."/>
            <person name="Rivero F."/>
            <person name="Bankier A.T."/>
            <person name="Lehmann R."/>
            <person name="Hamlin N."/>
            <person name="Davies R."/>
            <person name="Gaudet P."/>
            <person name="Fey P."/>
            <person name="Pilcher K."/>
            <person name="Chen G."/>
            <person name="Saunders D."/>
            <person name="Sodergren E."/>
            <person name="Davis P."/>
            <person name="Kerhornou A."/>
            <person name="Nie X."/>
            <person name="Hall N."/>
            <person name="Anjard C."/>
            <person name="Hemphill L."/>
            <person name="Bason N."/>
            <person name="Farbrother P."/>
            <person name="Desany B."/>
            <person name="Just E."/>
            <person name="Morio T."/>
            <person name="Rost R."/>
            <person name="Churcher C."/>
            <person name="Cooper J."/>
            <person name="Haydock S."/>
            <person name="van Driessche N."/>
            <person name="Cronin A."/>
            <person name="Goodhead I."/>
            <person name="Muzny D."/>
            <person name="Mourier T."/>
            <person name="Pain A."/>
            <person name="Lu M."/>
            <person name="Harper D."/>
            <person name="Lindsay R."/>
            <person name="Hauser H."/>
            <person name="James K."/>
            <person name="Quiles M."/>
            <person name="Madan Babu M."/>
            <person name="Saito T."/>
            <person name="Buchrieser C."/>
            <person name="Wardroper A."/>
            <person name="Felder M."/>
            <person name="Thangavelu M."/>
            <person name="Johnson D."/>
            <person name="Knights A."/>
            <person name="Loulseged H."/>
            <person name="Mungall K."/>
            <person name="Oliver K."/>
            <person name="Price C."/>
            <person name="Quail M.A."/>
            <person name="Urushihara H."/>
            <person name="Hernandez J."/>
            <person name="Rabbinowitsch E."/>
            <person name="Steffen D."/>
            <person name="Sanders M."/>
            <person name="Ma J."/>
            <person name="Kohara Y."/>
            <person name="Sharp S."/>
            <person name="Simmonds M."/>
            <person name="Spiegler S."/>
            <person name="Tivey A."/>
            <person name="Sugano S."/>
            <person name="White B."/>
            <person name="Walker D."/>
            <person name="Woodward J."/>
            <person name="Winckler T."/>
            <person name="Tanaka Y."/>
            <person name="Shaulsky G."/>
            <person name="Schleicher M."/>
            <person name="Weinstock G."/>
            <person name="Rosenthal A."/>
            <person name="Cox E.C."/>
            <person name="Chisholm R.L."/>
            <person name="Gibbs R."/>
            <person name="Loomis W.F."/>
            <person name="Platzer M."/>
            <person name="Kay R.R."/>
            <person name="Williams J."/>
            <person name="Dear P.H."/>
            <person name="Noegel A.A."/>
            <person name="Barrell B."/>
            <person name="Kuspa A."/>
        </authorList>
    </citation>
    <scope>NUCLEOTIDE SEQUENCE [LARGE SCALE GENOMIC DNA]</scope>
    <source>
        <strain evidence="15 17">AX4</strain>
    </source>
</reference>
<reference evidence="15" key="3">
    <citation type="submission" date="2009-08" db="EMBL/GenBank/DDBJ databases">
        <authorList>
            <consortium name="The Dictyostelium discoideum Sequencing Consortium"/>
            <person name="Eichinger L."/>
            <person name="Pachebat J.A."/>
            <person name="Gloeckner G."/>
            <person name="Rajandream M.-A."/>
            <person name="Sucgang R."/>
            <person name="Song J."/>
            <person name="Cox E.C."/>
            <person name="Tunggal B."/>
            <person name="Szafranski K."/>
            <person name="Konfortov B.A."/>
            <person name="Farbrother P."/>
            <person name="Bankier A.T."/>
            <person name="Lehmann R."/>
            <person name="Hamlin N."/>
            <person name="Xu Q."/>
            <person name="Davies R."/>
            <person name="Gaudet P."/>
            <person name="Fey P."/>
            <person name="Pilcher K."/>
            <person name="Chen G."/>
            <person name="Saunders D."/>
            <person name="Sodergren E."/>
            <person name="Davis P."/>
            <person name="Nie X."/>
            <person name="Kerhornou A."/>
            <person name="Hemphill L."/>
            <person name="Bason N."/>
            <person name="Berriman M."/>
            <person name="Desany B."/>
            <person name="Churcher C."/>
            <person name="Cooper J."/>
            <person name="van Driessche N."/>
            <person name="Cronin A."/>
            <person name="Goodhead I."/>
            <person name="Muzny D."/>
            <person name="Hall N."/>
            <person name="Harper D."/>
            <person name="Lindsay R."/>
            <person name="Hauser H."/>
            <person name="James K."/>
            <person name="Quiles M."/>
            <person name="Buchrieser C."/>
            <person name="Wardroper A."/>
            <person name="Thangavelu M."/>
            <person name="Johnson D."/>
            <person name="Knights A."/>
            <person name="Loulseged H."/>
            <person name="Mungall K."/>
            <person name="Price C."/>
            <person name="Ma J."/>
            <person name="Quail M."/>
            <person name="Hernandez J."/>
            <person name="Rabbinowitsch E."/>
            <person name="Steffen D."/>
            <person name="Sanders M."/>
            <person name="Weinstock G."/>
            <person name="Sharp S."/>
            <person name="Just E."/>
            <person name="Shaulsky G."/>
            <person name="Simmonds M."/>
            <person name="Tivey A."/>
            <person name="White B."/>
            <person name="Walker D."/>
            <person name="Woodward J."/>
            <person name="Winckler T."/>
            <person name="Schleicher M."/>
            <person name="Rosenthal A."/>
            <person name="Rivero F."/>
            <person name="Chisholm R.L."/>
            <person name="Gibbs R."/>
            <person name="Loomis W.F."/>
            <person name="Platzer M."/>
            <person name="Kay R.R."/>
            <person name="Williams J."/>
            <person name="Dear P.H."/>
            <person name="Noegel A.A."/>
            <person name="Barrell B."/>
            <person name="Kuspa A."/>
        </authorList>
    </citation>
    <scope>NUCLEOTIDE SEQUENCE</scope>
    <source>
        <strain evidence="15">AX4</strain>
    </source>
</reference>
<dbReference type="InterPro" id="IPR036412">
    <property type="entry name" value="HAD-like_sf"/>
</dbReference>
<keyword evidence="4" id="KW-0479">Metal-binding</keyword>
<dbReference type="OMA" id="TVHTPKY"/>
<accession>Q86JX1</accession>
<evidence type="ECO:0000256" key="10">
    <source>
        <dbReference type="ARBA" id="ARBA00047761"/>
    </source>
</evidence>
<dbReference type="RefSeq" id="XP_644547.1">
    <property type="nucleotide sequence ID" value="XM_639455.1"/>
</dbReference>
<evidence type="ECO:0000313" key="15">
    <source>
        <dbReference type="EMBL" id="EAL70621.1"/>
    </source>
</evidence>
<dbReference type="SMART" id="SM00213">
    <property type="entry name" value="UBQ"/>
    <property type="match status" value="1"/>
</dbReference>
<protein>
    <recommendedName>
        <fullName evidence="3">protein-serine/threonine phosphatase</fullName>
        <ecNumber evidence="3">3.1.3.16</ecNumber>
    </recommendedName>
    <alternativeName>
        <fullName evidence="9">Nuclear proteasome inhibitor UBLCP1</fullName>
    </alternativeName>
</protein>
<reference evidence="15 17" key="1">
    <citation type="journal article" date="2002" name="Nature">
        <title>Sequence and analysis of chromosome 2 of Dictyostelium discoideum.</title>
        <authorList>
            <consortium name="Dictyostelium Genome Sequencing Consortium"/>
            <person name="Glockner G."/>
            <person name="Eichinger L."/>
            <person name="Szafranski K."/>
            <person name="Pachebat J.A."/>
            <person name="Bankier A.T."/>
            <person name="Dear P.H."/>
            <person name="Lehmann R."/>
            <person name="Baumgart C."/>
            <person name="Parra G."/>
            <person name="Abril J.F."/>
            <person name="Guigo R."/>
            <person name="Kumpf K."/>
            <person name="Tunggal B."/>
            <person name="Cox E."/>
            <person name="Quail M.A."/>
            <person name="Platzer M."/>
            <person name="Rosenthal A."/>
            <person name="Noegel A.A."/>
        </authorList>
    </citation>
    <scope>NUCLEOTIDE SEQUENCE [LARGE SCALE GENOMIC DNA]</scope>
    <source>
        <strain evidence="15 17">AX4</strain>
    </source>
</reference>
<dbReference type="GeneID" id="8619173"/>
<organism evidence="15 17">
    <name type="scientific">Dictyostelium discoideum</name>
    <name type="common">Social amoeba</name>
    <dbReference type="NCBI Taxonomy" id="44689"/>
    <lineage>
        <taxon>Eukaryota</taxon>
        <taxon>Amoebozoa</taxon>
        <taxon>Evosea</taxon>
        <taxon>Eumycetozoa</taxon>
        <taxon>Dictyostelia</taxon>
        <taxon>Dictyosteliales</taxon>
        <taxon>Dictyosteliaceae</taxon>
        <taxon>Dictyostelium</taxon>
    </lineage>
</organism>
<dbReference type="EC" id="3.1.3.16" evidence="3"/>
<dbReference type="HOGENOM" id="CLU_046931_1_0_1"/>
<evidence type="ECO:0000256" key="5">
    <source>
        <dbReference type="ARBA" id="ARBA00022801"/>
    </source>
</evidence>
<keyword evidence="6" id="KW-0460">Magnesium</keyword>
<keyword evidence="8" id="KW-0539">Nucleus</keyword>
<keyword evidence="5" id="KW-0378">Hydrolase</keyword>
<comment type="cofactor">
    <cofactor evidence="1">
        <name>Mg(2+)</name>
        <dbReference type="ChEBI" id="CHEBI:18420"/>
    </cofactor>
</comment>
<dbReference type="RefSeq" id="XP_644704.1">
    <property type="nucleotide sequence ID" value="XM_639612.1"/>
</dbReference>
<dbReference type="FunFam" id="3.10.20.90:FF:000060">
    <property type="entry name" value="ubiquitin-like domain-containing CTD phosphatase 1"/>
    <property type="match status" value="1"/>
</dbReference>
<evidence type="ECO:0000256" key="11">
    <source>
        <dbReference type="ARBA" id="ARBA00048336"/>
    </source>
</evidence>
<dbReference type="SMR" id="Q556S4"/>
<dbReference type="eggNOG" id="KOG1605">
    <property type="taxonomic scope" value="Eukaryota"/>
</dbReference>
<dbReference type="KEGG" id="ddi:DDB_G0273117"/>
<evidence type="ECO:0000256" key="4">
    <source>
        <dbReference type="ARBA" id="ARBA00022723"/>
    </source>
</evidence>
<dbReference type="FunCoup" id="Q556S4">
    <property type="interactions" value="404"/>
</dbReference>
<evidence type="ECO:0000256" key="9">
    <source>
        <dbReference type="ARBA" id="ARBA00032039"/>
    </source>
</evidence>
<dbReference type="GO" id="GO:0090364">
    <property type="term" value="P:regulation of proteasome assembly"/>
    <property type="evidence" value="ECO:0000318"/>
    <property type="project" value="GO_Central"/>
</dbReference>
<dbReference type="CDD" id="cd01813">
    <property type="entry name" value="Ubl_UBLCP1"/>
    <property type="match status" value="1"/>
</dbReference>
<comment type="catalytic activity">
    <reaction evidence="10">
        <text>O-phospho-L-seryl-[protein] + H2O = L-seryl-[protein] + phosphate</text>
        <dbReference type="Rhea" id="RHEA:20629"/>
        <dbReference type="Rhea" id="RHEA-COMP:9863"/>
        <dbReference type="Rhea" id="RHEA-COMP:11604"/>
        <dbReference type="ChEBI" id="CHEBI:15377"/>
        <dbReference type="ChEBI" id="CHEBI:29999"/>
        <dbReference type="ChEBI" id="CHEBI:43474"/>
        <dbReference type="ChEBI" id="CHEBI:83421"/>
        <dbReference type="EC" id="3.1.3.16"/>
    </reaction>
</comment>
<dbReference type="InterPro" id="IPR004274">
    <property type="entry name" value="FCP1_dom"/>
</dbReference>
<dbReference type="PANTHER" id="PTHR48493:SF1">
    <property type="entry name" value="UBIQUITIN-LIKE DOMAIN-CONTAINING CTD PHOSPHATASE 1"/>
    <property type="match status" value="1"/>
</dbReference>
<dbReference type="GO" id="GO:0046872">
    <property type="term" value="F:metal ion binding"/>
    <property type="evidence" value="ECO:0007669"/>
    <property type="project" value="UniProtKB-KW"/>
</dbReference>
<keyword evidence="7" id="KW-0904">Protein phosphatase</keyword>
<dbReference type="PANTHER" id="PTHR48493">
    <property type="entry name" value="UBIQUITIN-LIKE DOMAIN-CONTAINING CTD PHOSPHATASE 1"/>
    <property type="match status" value="1"/>
</dbReference>
<evidence type="ECO:0000256" key="2">
    <source>
        <dbReference type="ARBA" id="ARBA00004123"/>
    </source>
</evidence>
<dbReference type="Pfam" id="PF00240">
    <property type="entry name" value="ubiquitin"/>
    <property type="match status" value="1"/>
</dbReference>
<dbReference type="SUPFAM" id="SSF56784">
    <property type="entry name" value="HAD-like"/>
    <property type="match status" value="1"/>
</dbReference>
<dbReference type="PaxDb" id="44689-DDB0266971"/>
<evidence type="ECO:0000256" key="8">
    <source>
        <dbReference type="ARBA" id="ARBA00023242"/>
    </source>
</evidence>
<comment type="catalytic activity">
    <reaction evidence="11">
        <text>O-phospho-L-threonyl-[protein] + H2O = L-threonyl-[protein] + phosphate</text>
        <dbReference type="Rhea" id="RHEA:47004"/>
        <dbReference type="Rhea" id="RHEA-COMP:11060"/>
        <dbReference type="Rhea" id="RHEA-COMP:11605"/>
        <dbReference type="ChEBI" id="CHEBI:15377"/>
        <dbReference type="ChEBI" id="CHEBI:30013"/>
        <dbReference type="ChEBI" id="CHEBI:43474"/>
        <dbReference type="ChEBI" id="CHEBI:61977"/>
        <dbReference type="EC" id="3.1.3.16"/>
    </reaction>
</comment>
<dbReference type="InterPro" id="IPR023214">
    <property type="entry name" value="HAD_sf"/>
</dbReference>
<dbReference type="Gene3D" id="3.40.50.1000">
    <property type="entry name" value="HAD superfamily/HAD-like"/>
    <property type="match status" value="1"/>
</dbReference>
<dbReference type="FunFam" id="3.40.50.1000:FF:000610">
    <property type="match status" value="1"/>
</dbReference>
<dbReference type="AlphaFoldDB" id="Q556S4"/>
<comment type="caution">
    <text evidence="15">The sequence shown here is derived from an EMBL/GenBank/DDBJ whole genome shotgun (WGS) entry which is preliminary data.</text>
</comment>
<dbReference type="GO" id="GO:0048870">
    <property type="term" value="P:cell motility"/>
    <property type="evidence" value="ECO:0000316"/>
    <property type="project" value="dictyBase"/>
</dbReference>
<feature type="domain" description="FCP1 homology" evidence="14">
    <location>
        <begin position="211"/>
        <end position="380"/>
    </location>
</feature>
<dbReference type="GeneID" id="8618803"/>
<evidence type="ECO:0000256" key="12">
    <source>
        <dbReference type="SAM" id="MobiDB-lite"/>
    </source>
</evidence>
<keyword evidence="17" id="KW-1185">Reference proteome</keyword>
<feature type="region of interest" description="Disordered" evidence="12">
    <location>
        <begin position="24"/>
        <end position="50"/>
    </location>
</feature>
<feature type="domain" description="Ubiquitin-like" evidence="13">
    <location>
        <begin position="77"/>
        <end position="155"/>
    </location>
</feature>
<dbReference type="VEuPathDB" id="AmoebaDB:DDB_G0273861"/>
<dbReference type="NCBIfam" id="TIGR02245">
    <property type="entry name" value="HAD_IIID1"/>
    <property type="match status" value="1"/>
</dbReference>
<dbReference type="PROSITE" id="PS50053">
    <property type="entry name" value="UBIQUITIN_2"/>
    <property type="match status" value="1"/>
</dbReference>
<evidence type="ECO:0000256" key="1">
    <source>
        <dbReference type="ARBA" id="ARBA00001946"/>
    </source>
</evidence>
<dbReference type="EMBL" id="AAFI02000011">
    <property type="protein sequence ID" value="EAL70621.1"/>
    <property type="molecule type" value="Genomic_DNA"/>
</dbReference>
<dbReference type="Gene3D" id="3.10.20.90">
    <property type="entry name" value="Phosphatidylinositol 3-kinase Catalytic Subunit, Chain A, domain 1"/>
    <property type="match status" value="1"/>
</dbReference>
<dbReference type="GO" id="GO:0005634">
    <property type="term" value="C:nucleus"/>
    <property type="evidence" value="ECO:0000318"/>
    <property type="project" value="GO_Central"/>
</dbReference>
<gene>
    <name evidence="15" type="primary">ublcp1-2</name>
    <name evidence="16" type="synonym">ublcp1-1</name>
    <name evidence="16" type="ORF">DDB_G0273117</name>
    <name evidence="15" type="ORF">DDB_G0273861</name>
</gene>
<evidence type="ECO:0000256" key="3">
    <source>
        <dbReference type="ARBA" id="ARBA00013081"/>
    </source>
</evidence>
<dbReference type="dictyBase" id="DDB_G0273861">
    <property type="gene designation" value="ublcp1-2"/>
</dbReference>
<dbReference type="EMBL" id="AAFI02000009">
    <property type="protein sequence ID" value="EAL70776.1"/>
    <property type="molecule type" value="Genomic_DNA"/>
</dbReference>
<proteinExistence type="predicted"/>
<evidence type="ECO:0000259" key="13">
    <source>
        <dbReference type="PROSITE" id="PS50053"/>
    </source>
</evidence>
<comment type="subcellular location">
    <subcellularLocation>
        <location evidence="2">Nucleus</location>
    </subcellularLocation>
</comment>
<evidence type="ECO:0000256" key="6">
    <source>
        <dbReference type="ARBA" id="ARBA00022842"/>
    </source>
</evidence>
<dbReference type="InterPro" id="IPR000626">
    <property type="entry name" value="Ubiquitin-like_dom"/>
</dbReference>
<dbReference type="InterPro" id="IPR011943">
    <property type="entry name" value="HAD-SF_hydro_IIID"/>
</dbReference>
<dbReference type="KEGG" id="ddi:DDB_G0273861"/>
<dbReference type="STRING" id="44689.Q556S4"/>
<accession>Q556S4</accession>
<dbReference type="dictyBase" id="DDB_G0273117">
    <property type="gene designation" value="ublcp1-1"/>
</dbReference>
<dbReference type="InterPro" id="IPR051658">
    <property type="entry name" value="UBLCP1"/>
</dbReference>
<dbReference type="SMART" id="SM00577">
    <property type="entry name" value="CPDc"/>
    <property type="match status" value="1"/>
</dbReference>
<dbReference type="SUPFAM" id="SSF54236">
    <property type="entry name" value="Ubiquitin-like"/>
    <property type="match status" value="1"/>
</dbReference>
<evidence type="ECO:0000259" key="14">
    <source>
        <dbReference type="PROSITE" id="PS50969"/>
    </source>
</evidence>
<dbReference type="PROSITE" id="PS50969">
    <property type="entry name" value="FCP1"/>
    <property type="match status" value="1"/>
</dbReference>
<evidence type="ECO:0000313" key="17">
    <source>
        <dbReference type="Proteomes" id="UP000002195"/>
    </source>
</evidence>
<dbReference type="Proteomes" id="UP000002195">
    <property type="component" value="Unassembled WGS sequence"/>
</dbReference>
<dbReference type="eggNOG" id="KOG1872">
    <property type="taxonomic scope" value="Eukaryota"/>
</dbReference>